<dbReference type="Gene3D" id="2.60.40.1090">
    <property type="entry name" value="Fimbrial-type adhesion domain"/>
    <property type="match status" value="1"/>
</dbReference>
<dbReference type="Proteomes" id="UP001309705">
    <property type="component" value="Unassembled WGS sequence"/>
</dbReference>
<feature type="signal peptide" evidence="1">
    <location>
        <begin position="1"/>
        <end position="43"/>
    </location>
</feature>
<evidence type="ECO:0000256" key="1">
    <source>
        <dbReference type="SAM" id="SignalP"/>
    </source>
</evidence>
<accession>A0ABU6JMN4</accession>
<evidence type="ECO:0000313" key="3">
    <source>
        <dbReference type="EMBL" id="MEC5341963.1"/>
    </source>
</evidence>
<comment type="caution">
    <text evidence="3">The sequence shown here is derived from an EMBL/GenBank/DDBJ whole genome shotgun (WGS) entry which is preliminary data.</text>
</comment>
<dbReference type="EMBL" id="JAYWTM010000004">
    <property type="protein sequence ID" value="MEC5341963.1"/>
    <property type="molecule type" value="Genomic_DNA"/>
</dbReference>
<dbReference type="InterPro" id="IPR000259">
    <property type="entry name" value="Adhesion_dom_fimbrial"/>
</dbReference>
<dbReference type="PANTHER" id="PTHR33420">
    <property type="entry name" value="FIMBRIAL SUBUNIT ELFA-RELATED"/>
    <property type="match status" value="1"/>
</dbReference>
<reference evidence="3 4" key="1">
    <citation type="journal article" date="2017" name="Int. J. Syst. Evol. Microbiol.">
        <title>Brenneria populi subsp. brevivirga subsp. nov. isolated from symptomatic bark of Populus x euramericana canker, and description of Brenneria populi subsp. populi subsp. nov.</title>
        <authorList>
            <person name="Zheng M.H."/>
            <person name="Piao C.G."/>
            <person name="Xue H."/>
            <person name="Guo M.W."/>
            <person name="Li Y."/>
        </authorList>
    </citation>
    <scope>NUCLEOTIDE SEQUENCE [LARGE SCALE GENOMIC DNA]</scope>
    <source>
        <strain evidence="3 4">D9-5</strain>
    </source>
</reference>
<organism evidence="3 4">
    <name type="scientific">Brenneria populi</name>
    <dbReference type="NCBI Taxonomy" id="1505588"/>
    <lineage>
        <taxon>Bacteria</taxon>
        <taxon>Pseudomonadati</taxon>
        <taxon>Pseudomonadota</taxon>
        <taxon>Gammaproteobacteria</taxon>
        <taxon>Enterobacterales</taxon>
        <taxon>Pectobacteriaceae</taxon>
        <taxon>Brenneria</taxon>
    </lineage>
</organism>
<dbReference type="PANTHER" id="PTHR33420:SF25">
    <property type="entry name" value="PROTEIN FIMF"/>
    <property type="match status" value="1"/>
</dbReference>
<dbReference type="InterPro" id="IPR036937">
    <property type="entry name" value="Adhesion_dom_fimbrial_sf"/>
</dbReference>
<keyword evidence="4" id="KW-1185">Reference proteome</keyword>
<keyword evidence="1" id="KW-0732">Signal</keyword>
<feature type="chain" id="PRO_5046080236" evidence="1">
    <location>
        <begin position="44"/>
        <end position="196"/>
    </location>
</feature>
<gene>
    <name evidence="3" type="ORF">VSX58_04965</name>
</gene>
<proteinExistence type="predicted"/>
<dbReference type="InterPro" id="IPR008966">
    <property type="entry name" value="Adhesion_dom_sf"/>
</dbReference>
<evidence type="ECO:0000259" key="2">
    <source>
        <dbReference type="Pfam" id="PF00419"/>
    </source>
</evidence>
<dbReference type="InterPro" id="IPR050263">
    <property type="entry name" value="Bact_Fimbrial_Adh_Pro"/>
</dbReference>
<dbReference type="Pfam" id="PF00419">
    <property type="entry name" value="Fimbrial"/>
    <property type="match status" value="1"/>
</dbReference>
<dbReference type="RefSeq" id="WP_327617115.1">
    <property type="nucleotide sequence ID" value="NZ_JAYWTM010000004.1"/>
</dbReference>
<evidence type="ECO:0000313" key="4">
    <source>
        <dbReference type="Proteomes" id="UP001309705"/>
    </source>
</evidence>
<sequence length="196" mass="20505">MKDFLSTRIVARGRARPSRVTGRRGLKFGGALLLAALAPAAQADLGLSNIQLTVTLLANSCIVSQDSANQTVDLGSWASKQFIGESQSPQPTRFIITLQDCGAAASGVQVTFTGTQDAQDSSLLALSSDSTATNVAVAILDKDRNRIPLGQASEVYTLSANSNSEQLAFYGQYVRTGAAVTPGSANADATFTLNYQ</sequence>
<name>A0ABU6JMN4_9GAMM</name>
<dbReference type="SUPFAM" id="SSF49401">
    <property type="entry name" value="Bacterial adhesins"/>
    <property type="match status" value="1"/>
</dbReference>
<protein>
    <submittedName>
        <fullName evidence="3">Fimbrial protein</fullName>
    </submittedName>
</protein>
<feature type="domain" description="Fimbrial-type adhesion" evidence="2">
    <location>
        <begin position="51"/>
        <end position="196"/>
    </location>
</feature>